<dbReference type="Proteomes" id="UP000620262">
    <property type="component" value="Unassembled WGS sequence"/>
</dbReference>
<proteinExistence type="predicted"/>
<dbReference type="InterPro" id="IPR036271">
    <property type="entry name" value="Tet_transcr_reg_TetR-rel_C_sf"/>
</dbReference>
<dbReference type="InterPro" id="IPR011075">
    <property type="entry name" value="TetR_C"/>
</dbReference>
<dbReference type="SUPFAM" id="SSF46689">
    <property type="entry name" value="Homeodomain-like"/>
    <property type="match status" value="1"/>
</dbReference>
<gene>
    <name evidence="6" type="ORF">H4W29_004153</name>
</gene>
<protein>
    <submittedName>
        <fullName evidence="6">TetR/AcrR family transcriptional repressor of nem operon</fullName>
    </submittedName>
</protein>
<dbReference type="InterPro" id="IPR009057">
    <property type="entry name" value="Homeodomain-like_sf"/>
</dbReference>
<keyword evidence="1" id="KW-0805">Transcription regulation</keyword>
<name>A0ABR9IUT0_RHIVS</name>
<organism evidence="6 7">
    <name type="scientific">Rhizobium viscosum</name>
    <name type="common">Arthrobacter viscosus</name>
    <dbReference type="NCBI Taxonomy" id="1673"/>
    <lineage>
        <taxon>Bacteria</taxon>
        <taxon>Pseudomonadati</taxon>
        <taxon>Pseudomonadota</taxon>
        <taxon>Alphaproteobacteria</taxon>
        <taxon>Hyphomicrobiales</taxon>
        <taxon>Rhizobiaceae</taxon>
        <taxon>Rhizobium/Agrobacterium group</taxon>
        <taxon>Rhizobium</taxon>
    </lineage>
</organism>
<evidence type="ECO:0000256" key="4">
    <source>
        <dbReference type="PROSITE-ProRule" id="PRU00335"/>
    </source>
</evidence>
<evidence type="ECO:0000256" key="1">
    <source>
        <dbReference type="ARBA" id="ARBA00023015"/>
    </source>
</evidence>
<keyword evidence="7" id="KW-1185">Reference proteome</keyword>
<sequence>MEQTTSEKILDIAQSLVVAGGYNGFSYADISDAVGIRKASIHHHFPTKAELVRVLVDRYTQRAESGLNSLREHVPGPIDQLQAYLDYWQKCILDASEPFCVCAMLAAEIQMLPEPVAAHVRRHFENLAAWLTSVLKAGVEQKLFRLAKSPEEEAQILMASVHGAMLSARALGDPSLFAAIVGPQIARLKA</sequence>
<keyword evidence="2 4" id="KW-0238">DNA-binding</keyword>
<dbReference type="EMBL" id="JADBEC010000001">
    <property type="protein sequence ID" value="MBE1506972.1"/>
    <property type="molecule type" value="Genomic_DNA"/>
</dbReference>
<reference evidence="6 7" key="1">
    <citation type="submission" date="2020-10" db="EMBL/GenBank/DDBJ databases">
        <title>Sequencing the genomes of 1000 actinobacteria strains.</title>
        <authorList>
            <person name="Klenk H.-P."/>
        </authorList>
    </citation>
    <scope>NUCLEOTIDE SEQUENCE [LARGE SCALE GENOMIC DNA]</scope>
    <source>
        <strain evidence="6 7">DSM 7307</strain>
    </source>
</reference>
<comment type="caution">
    <text evidence="6">The sequence shown here is derived from an EMBL/GenBank/DDBJ whole genome shotgun (WGS) entry which is preliminary data.</text>
</comment>
<dbReference type="Pfam" id="PF16925">
    <property type="entry name" value="TetR_C_13"/>
    <property type="match status" value="1"/>
</dbReference>
<dbReference type="Gene3D" id="1.10.357.10">
    <property type="entry name" value="Tetracycline Repressor, domain 2"/>
    <property type="match status" value="1"/>
</dbReference>
<dbReference type="PANTHER" id="PTHR47506">
    <property type="entry name" value="TRANSCRIPTIONAL REGULATORY PROTEIN"/>
    <property type="match status" value="1"/>
</dbReference>
<evidence type="ECO:0000256" key="3">
    <source>
        <dbReference type="ARBA" id="ARBA00023163"/>
    </source>
</evidence>
<dbReference type="Pfam" id="PF00440">
    <property type="entry name" value="TetR_N"/>
    <property type="match status" value="1"/>
</dbReference>
<evidence type="ECO:0000256" key="2">
    <source>
        <dbReference type="ARBA" id="ARBA00023125"/>
    </source>
</evidence>
<evidence type="ECO:0000313" key="7">
    <source>
        <dbReference type="Proteomes" id="UP000620262"/>
    </source>
</evidence>
<accession>A0ABR9IUT0</accession>
<dbReference type="SUPFAM" id="SSF48498">
    <property type="entry name" value="Tetracyclin repressor-like, C-terminal domain"/>
    <property type="match status" value="1"/>
</dbReference>
<evidence type="ECO:0000259" key="5">
    <source>
        <dbReference type="PROSITE" id="PS50977"/>
    </source>
</evidence>
<dbReference type="PROSITE" id="PS50977">
    <property type="entry name" value="HTH_TETR_2"/>
    <property type="match status" value="1"/>
</dbReference>
<dbReference type="PANTHER" id="PTHR47506:SF1">
    <property type="entry name" value="HTH-TYPE TRANSCRIPTIONAL REGULATOR YJDC"/>
    <property type="match status" value="1"/>
</dbReference>
<keyword evidence="3" id="KW-0804">Transcription</keyword>
<dbReference type="RefSeq" id="WP_192730595.1">
    <property type="nucleotide sequence ID" value="NZ_BAAAVL010000015.1"/>
</dbReference>
<feature type="domain" description="HTH tetR-type" evidence="5">
    <location>
        <begin position="3"/>
        <end position="63"/>
    </location>
</feature>
<dbReference type="PRINTS" id="PR00455">
    <property type="entry name" value="HTHTETR"/>
</dbReference>
<feature type="DNA-binding region" description="H-T-H motif" evidence="4">
    <location>
        <begin position="26"/>
        <end position="45"/>
    </location>
</feature>
<dbReference type="InterPro" id="IPR001647">
    <property type="entry name" value="HTH_TetR"/>
</dbReference>
<evidence type="ECO:0000313" key="6">
    <source>
        <dbReference type="EMBL" id="MBE1506972.1"/>
    </source>
</evidence>